<dbReference type="OMA" id="YTTDKLV"/>
<feature type="domain" description="Complex 1 LYR protein" evidence="2">
    <location>
        <begin position="9"/>
        <end position="66"/>
    </location>
</feature>
<evidence type="ECO:0000259" key="2">
    <source>
        <dbReference type="Pfam" id="PF05347"/>
    </source>
</evidence>
<dbReference type="InterPro" id="IPR045297">
    <property type="entry name" value="Complex1_LYR_LYRM4"/>
</dbReference>
<evidence type="ECO:0000313" key="3">
    <source>
        <dbReference type="EMBL" id="ORZ01020.1"/>
    </source>
</evidence>
<sequence>MATPATRTQVLSLYRDFLRYGNKLSAYNFREYAIRRSKDGFRAHANEAEPSKIQALIEKAQRDLEVVKRQAVISQLYTRNEKLVVEQVLKHA</sequence>
<dbReference type="FunCoup" id="A0A1X2HNS0">
    <property type="interactions" value="192"/>
</dbReference>
<name>A0A1X2HNS0_SYNRA</name>
<keyword evidence="4" id="KW-1185">Reference proteome</keyword>
<protein>
    <recommendedName>
        <fullName evidence="2">Complex 1 LYR protein domain-containing protein</fullName>
    </recommendedName>
</protein>
<dbReference type="PANTHER" id="PTHR13166:SF7">
    <property type="entry name" value="LYR MOTIF-CONTAINING PROTEIN 4"/>
    <property type="match status" value="1"/>
</dbReference>
<proteinExistence type="inferred from homology"/>
<dbReference type="EMBL" id="MCGN01000002">
    <property type="protein sequence ID" value="ORZ01020.1"/>
    <property type="molecule type" value="Genomic_DNA"/>
</dbReference>
<dbReference type="Proteomes" id="UP000242180">
    <property type="component" value="Unassembled WGS sequence"/>
</dbReference>
<dbReference type="GO" id="GO:0005739">
    <property type="term" value="C:mitochondrion"/>
    <property type="evidence" value="ECO:0007669"/>
    <property type="project" value="TreeGrafter"/>
</dbReference>
<dbReference type="InterPro" id="IPR008011">
    <property type="entry name" value="Complex1_LYR_dom"/>
</dbReference>
<dbReference type="Pfam" id="PF05347">
    <property type="entry name" value="Complex1_LYR"/>
    <property type="match status" value="1"/>
</dbReference>
<dbReference type="GO" id="GO:1990221">
    <property type="term" value="C:L-cysteine desulfurase complex"/>
    <property type="evidence" value="ECO:0007669"/>
    <property type="project" value="TreeGrafter"/>
</dbReference>
<dbReference type="PANTHER" id="PTHR13166">
    <property type="entry name" value="PROTEIN C6ORF149"/>
    <property type="match status" value="1"/>
</dbReference>
<accession>A0A1X2HNS0</accession>
<dbReference type="InParanoid" id="A0A1X2HNS0"/>
<dbReference type="AlphaFoldDB" id="A0A1X2HNS0"/>
<dbReference type="STRING" id="13706.A0A1X2HNS0"/>
<dbReference type="InterPro" id="IPR051522">
    <property type="entry name" value="ISC_assembly_LYR"/>
</dbReference>
<organism evidence="3 4">
    <name type="scientific">Syncephalastrum racemosum</name>
    <name type="common">Filamentous fungus</name>
    <dbReference type="NCBI Taxonomy" id="13706"/>
    <lineage>
        <taxon>Eukaryota</taxon>
        <taxon>Fungi</taxon>
        <taxon>Fungi incertae sedis</taxon>
        <taxon>Mucoromycota</taxon>
        <taxon>Mucoromycotina</taxon>
        <taxon>Mucoromycetes</taxon>
        <taxon>Mucorales</taxon>
        <taxon>Syncephalastraceae</taxon>
        <taxon>Syncephalastrum</taxon>
    </lineage>
</organism>
<comment type="similarity">
    <text evidence="1">Belongs to the complex I LYR family.</text>
</comment>
<evidence type="ECO:0000256" key="1">
    <source>
        <dbReference type="ARBA" id="ARBA00009508"/>
    </source>
</evidence>
<dbReference type="CDD" id="cd20264">
    <property type="entry name" value="Complex1_LYR_LYRM4"/>
    <property type="match status" value="1"/>
</dbReference>
<evidence type="ECO:0000313" key="4">
    <source>
        <dbReference type="Proteomes" id="UP000242180"/>
    </source>
</evidence>
<comment type="caution">
    <text evidence="3">The sequence shown here is derived from an EMBL/GenBank/DDBJ whole genome shotgun (WGS) entry which is preliminary data.</text>
</comment>
<gene>
    <name evidence="3" type="ORF">BCR43DRAFT_432368</name>
</gene>
<dbReference type="GO" id="GO:0016226">
    <property type="term" value="P:iron-sulfur cluster assembly"/>
    <property type="evidence" value="ECO:0007669"/>
    <property type="project" value="InterPro"/>
</dbReference>
<reference evidence="3 4" key="1">
    <citation type="submission" date="2016-07" db="EMBL/GenBank/DDBJ databases">
        <title>Pervasive Adenine N6-methylation of Active Genes in Fungi.</title>
        <authorList>
            <consortium name="DOE Joint Genome Institute"/>
            <person name="Mondo S.J."/>
            <person name="Dannebaum R.O."/>
            <person name="Kuo R.C."/>
            <person name="Labutti K."/>
            <person name="Haridas S."/>
            <person name="Kuo A."/>
            <person name="Salamov A."/>
            <person name="Ahrendt S.R."/>
            <person name="Lipzen A."/>
            <person name="Sullivan W."/>
            <person name="Andreopoulos W.B."/>
            <person name="Clum A."/>
            <person name="Lindquist E."/>
            <person name="Daum C."/>
            <person name="Ramamoorthy G.K."/>
            <person name="Gryganskyi A."/>
            <person name="Culley D."/>
            <person name="Magnuson J.K."/>
            <person name="James T.Y."/>
            <person name="O'Malley M.A."/>
            <person name="Stajich J.E."/>
            <person name="Spatafora J.W."/>
            <person name="Visel A."/>
            <person name="Grigoriev I.V."/>
        </authorList>
    </citation>
    <scope>NUCLEOTIDE SEQUENCE [LARGE SCALE GENOMIC DNA]</scope>
    <source>
        <strain evidence="3 4">NRRL 2496</strain>
    </source>
</reference>
<dbReference type="OrthoDB" id="275715at2759"/>